<dbReference type="InterPro" id="IPR012349">
    <property type="entry name" value="Split_barrel_FMN-bd"/>
</dbReference>
<dbReference type="AlphaFoldDB" id="A0A8J3ITH4"/>
<dbReference type="Proteomes" id="UP000597444">
    <property type="component" value="Unassembled WGS sequence"/>
</dbReference>
<evidence type="ECO:0000259" key="2">
    <source>
        <dbReference type="Pfam" id="PF01243"/>
    </source>
</evidence>
<name>A0A8J3ITH4_9CHLR</name>
<dbReference type="InterPro" id="IPR052019">
    <property type="entry name" value="F420H2_bilvrd_red/Heme_oxyg"/>
</dbReference>
<accession>A0A8J3ITH4</accession>
<keyword evidence="1" id="KW-0560">Oxidoreductase</keyword>
<sequence>MDTEAIQAILAKPNEAIIATNRPGKGSQLSPVWFVWDGEAFLFTTPKATAKYANIVRDPNISLIINDTIAHVCVSAYGRAEIVEVERYPELVNALVERYMPVAMRERAAAGIQARAERVVIVLKPEKMIGWSASVASA</sequence>
<dbReference type="InterPro" id="IPR011576">
    <property type="entry name" value="Pyridox_Oxase_N"/>
</dbReference>
<dbReference type="EMBL" id="BNJK01000002">
    <property type="protein sequence ID" value="GHO98293.1"/>
    <property type="molecule type" value="Genomic_DNA"/>
</dbReference>
<dbReference type="Gene3D" id="2.30.110.10">
    <property type="entry name" value="Electron Transport, Fmn-binding Protein, Chain A"/>
    <property type="match status" value="1"/>
</dbReference>
<dbReference type="PANTHER" id="PTHR35176:SF6">
    <property type="entry name" value="HEME OXYGENASE HI_0854-RELATED"/>
    <property type="match status" value="1"/>
</dbReference>
<gene>
    <name evidence="3" type="ORF">KSF_083410</name>
</gene>
<keyword evidence="4" id="KW-1185">Reference proteome</keyword>
<evidence type="ECO:0000256" key="1">
    <source>
        <dbReference type="ARBA" id="ARBA00023002"/>
    </source>
</evidence>
<comment type="caution">
    <text evidence="3">The sequence shown here is derived from an EMBL/GenBank/DDBJ whole genome shotgun (WGS) entry which is preliminary data.</text>
</comment>
<dbReference type="SUPFAM" id="SSF50475">
    <property type="entry name" value="FMN-binding split barrel"/>
    <property type="match status" value="1"/>
</dbReference>
<dbReference type="PANTHER" id="PTHR35176">
    <property type="entry name" value="HEME OXYGENASE HI_0854-RELATED"/>
    <property type="match status" value="1"/>
</dbReference>
<dbReference type="GO" id="GO:0070967">
    <property type="term" value="F:coenzyme F420 binding"/>
    <property type="evidence" value="ECO:0007669"/>
    <property type="project" value="TreeGrafter"/>
</dbReference>
<proteinExistence type="predicted"/>
<dbReference type="RefSeq" id="WP_220209049.1">
    <property type="nucleotide sequence ID" value="NZ_BNJK01000002.1"/>
</dbReference>
<protein>
    <recommendedName>
        <fullName evidence="2">Pyridoxamine 5'-phosphate oxidase N-terminal domain-containing protein</fullName>
    </recommendedName>
</protein>
<dbReference type="Pfam" id="PF01243">
    <property type="entry name" value="PNPOx_N"/>
    <property type="match status" value="1"/>
</dbReference>
<reference evidence="3" key="1">
    <citation type="submission" date="2020-10" db="EMBL/GenBank/DDBJ databases">
        <title>Taxonomic study of unclassified bacteria belonging to the class Ktedonobacteria.</title>
        <authorList>
            <person name="Yabe S."/>
            <person name="Wang C.M."/>
            <person name="Zheng Y."/>
            <person name="Sakai Y."/>
            <person name="Cavaletti L."/>
            <person name="Monciardini P."/>
            <person name="Donadio S."/>
        </authorList>
    </citation>
    <scope>NUCLEOTIDE SEQUENCE</scope>
    <source>
        <strain evidence="3">ID150040</strain>
    </source>
</reference>
<dbReference type="GO" id="GO:0016627">
    <property type="term" value="F:oxidoreductase activity, acting on the CH-CH group of donors"/>
    <property type="evidence" value="ECO:0007669"/>
    <property type="project" value="TreeGrafter"/>
</dbReference>
<organism evidence="3 4">
    <name type="scientific">Reticulibacter mediterranei</name>
    <dbReference type="NCBI Taxonomy" id="2778369"/>
    <lineage>
        <taxon>Bacteria</taxon>
        <taxon>Bacillati</taxon>
        <taxon>Chloroflexota</taxon>
        <taxon>Ktedonobacteria</taxon>
        <taxon>Ktedonobacterales</taxon>
        <taxon>Reticulibacteraceae</taxon>
        <taxon>Reticulibacter</taxon>
    </lineage>
</organism>
<evidence type="ECO:0000313" key="4">
    <source>
        <dbReference type="Proteomes" id="UP000597444"/>
    </source>
</evidence>
<evidence type="ECO:0000313" key="3">
    <source>
        <dbReference type="EMBL" id="GHO98293.1"/>
    </source>
</evidence>
<dbReference type="GO" id="GO:0005829">
    <property type="term" value="C:cytosol"/>
    <property type="evidence" value="ECO:0007669"/>
    <property type="project" value="TreeGrafter"/>
</dbReference>
<feature type="domain" description="Pyridoxamine 5'-phosphate oxidase N-terminal" evidence="2">
    <location>
        <begin position="3"/>
        <end position="131"/>
    </location>
</feature>